<keyword evidence="1" id="KW-0812">Transmembrane</keyword>
<dbReference type="Pfam" id="PF14257">
    <property type="entry name" value="DUF4349"/>
    <property type="match status" value="1"/>
</dbReference>
<dbReference type="PROSITE" id="PS51257">
    <property type="entry name" value="PROKAR_LIPOPROTEIN"/>
    <property type="match status" value="1"/>
</dbReference>
<dbReference type="InterPro" id="IPR025645">
    <property type="entry name" value="DUF4349"/>
</dbReference>
<dbReference type="RefSeq" id="WP_070905146.1">
    <property type="nucleotide sequence ID" value="NZ_CP016378.1"/>
</dbReference>
<dbReference type="Proteomes" id="UP000188947">
    <property type="component" value="Unassembled WGS sequence"/>
</dbReference>
<dbReference type="EMBL" id="MPOG01000019">
    <property type="protein sequence ID" value="OOH93088.1"/>
    <property type="molecule type" value="Genomic_DNA"/>
</dbReference>
<evidence type="ECO:0000313" key="3">
    <source>
        <dbReference type="EMBL" id="OOH93088.1"/>
    </source>
</evidence>
<keyword evidence="4" id="KW-1185">Reference proteome</keyword>
<gene>
    <name evidence="3" type="ORF">BMF97_16555</name>
</gene>
<dbReference type="OrthoDB" id="1274319at2"/>
<evidence type="ECO:0000313" key="4">
    <source>
        <dbReference type="Proteomes" id="UP000188947"/>
    </source>
</evidence>
<proteinExistence type="predicted"/>
<feature type="transmembrane region" description="Helical" evidence="1">
    <location>
        <begin position="268"/>
        <end position="289"/>
    </location>
</feature>
<reference evidence="3 4" key="1">
    <citation type="submission" date="2016-11" db="EMBL/GenBank/DDBJ databases">
        <title>Genome sequence and comparative genomic analysis of clinical strain Elizabethkingia meningoseptica 61421 PRCM.</title>
        <authorList>
            <person name="Wang M."/>
            <person name="Hu S."/>
            <person name="Cao L."/>
            <person name="Jiang T."/>
            <person name="Zhou Y."/>
            <person name="Ming D."/>
        </authorList>
    </citation>
    <scope>NUCLEOTIDE SEQUENCE [LARGE SCALE GENOMIC DNA]</scope>
    <source>
        <strain evidence="3 4">61421 PRCM</strain>
    </source>
</reference>
<dbReference type="AlphaFoldDB" id="A0A1T3I6R0"/>
<accession>A0A1T3I6R0</accession>
<dbReference type="eggNOG" id="ENOG5033RJS">
    <property type="taxonomic scope" value="Bacteria"/>
</dbReference>
<protein>
    <recommendedName>
        <fullName evidence="2">DUF4349 domain-containing protein</fullName>
    </recommendedName>
</protein>
<name>A0A1T3I6R0_ELIME</name>
<keyword evidence="1" id="KW-1133">Transmembrane helix</keyword>
<feature type="domain" description="DUF4349" evidence="2">
    <location>
        <begin position="142"/>
        <end position="215"/>
    </location>
</feature>
<keyword evidence="1" id="KW-0472">Membrane</keyword>
<organism evidence="3 4">
    <name type="scientific">Elizabethkingia meningoseptica</name>
    <name type="common">Chryseobacterium meningosepticum</name>
    <dbReference type="NCBI Taxonomy" id="238"/>
    <lineage>
        <taxon>Bacteria</taxon>
        <taxon>Pseudomonadati</taxon>
        <taxon>Bacteroidota</taxon>
        <taxon>Flavobacteriia</taxon>
        <taxon>Flavobacteriales</taxon>
        <taxon>Weeksellaceae</taxon>
        <taxon>Elizabethkingia</taxon>
    </lineage>
</organism>
<comment type="caution">
    <text evidence="3">The sequence shown here is derived from an EMBL/GenBank/DDBJ whole genome shotgun (WGS) entry which is preliminary data.</text>
</comment>
<evidence type="ECO:0000259" key="2">
    <source>
        <dbReference type="Pfam" id="PF14257"/>
    </source>
</evidence>
<evidence type="ECO:0000256" key="1">
    <source>
        <dbReference type="SAM" id="Phobius"/>
    </source>
</evidence>
<sequence length="299" mass="32790">MKKSILILIAASSIIACKKTEASSSYGEPSGSDSATVSTDTLKPIHTPNVQVTTAVIEKIDSLKEEKKLLTEKVAKEIDSTSKALIVSEIKTTQKKIDSIKSKVITAVNKSKAAPKVIRETKVIYKEAPKTETKEPVITSSKKGTLDINVDDMETARAATKQQIAKYDGVIKTEQISENSDAKTNYLKVRIPSEKSDYLIEDLGRYVGTIGYRNIEIIGQENAKNTVCDLEITLTSDSQKAVVPVAPESFGGKMTAAFSSGWNVIQEIFLFILPFWPAFLIGGGIFYYFKKKKNAEHNA</sequence>